<dbReference type="InterPro" id="IPR000719">
    <property type="entry name" value="Prot_kinase_dom"/>
</dbReference>
<feature type="domain" description="Protein kinase" evidence="6">
    <location>
        <begin position="1"/>
        <end position="209"/>
    </location>
</feature>
<dbReference type="PROSITE" id="PS50011">
    <property type="entry name" value="PROTEIN_KINASE_DOM"/>
    <property type="match status" value="1"/>
</dbReference>
<accession>A0ABN7T5B9</accession>
<dbReference type="EMBL" id="OU015567">
    <property type="protein sequence ID" value="CAG5111734.1"/>
    <property type="molecule type" value="Genomic_DNA"/>
</dbReference>
<evidence type="ECO:0000256" key="5">
    <source>
        <dbReference type="ARBA" id="ARBA00022840"/>
    </source>
</evidence>
<evidence type="ECO:0000256" key="2">
    <source>
        <dbReference type="ARBA" id="ARBA00022679"/>
    </source>
</evidence>
<evidence type="ECO:0000313" key="7">
    <source>
        <dbReference type="EMBL" id="CAG5111734.1"/>
    </source>
</evidence>
<reference evidence="7 8" key="1">
    <citation type="submission" date="2021-04" db="EMBL/GenBank/DDBJ databases">
        <authorList>
            <person name="Bliznina A."/>
        </authorList>
    </citation>
    <scope>NUCLEOTIDE SEQUENCE [LARGE SCALE GENOMIC DNA]</scope>
</reference>
<gene>
    <name evidence="7" type="ORF">OKIOD_LOCUS14774</name>
</gene>
<keyword evidence="3" id="KW-0547">Nucleotide-binding</keyword>
<evidence type="ECO:0000259" key="6">
    <source>
        <dbReference type="PROSITE" id="PS50011"/>
    </source>
</evidence>
<dbReference type="InterPro" id="IPR011009">
    <property type="entry name" value="Kinase-like_dom_sf"/>
</dbReference>
<dbReference type="PANTHER" id="PTHR24342">
    <property type="entry name" value="SERINE/THREONINE-PROTEIN KINASE 17"/>
    <property type="match status" value="1"/>
</dbReference>
<organism evidence="7 8">
    <name type="scientific">Oikopleura dioica</name>
    <name type="common">Tunicate</name>
    <dbReference type="NCBI Taxonomy" id="34765"/>
    <lineage>
        <taxon>Eukaryota</taxon>
        <taxon>Metazoa</taxon>
        <taxon>Chordata</taxon>
        <taxon>Tunicata</taxon>
        <taxon>Appendicularia</taxon>
        <taxon>Copelata</taxon>
        <taxon>Oikopleuridae</taxon>
        <taxon>Oikopleura</taxon>
    </lineage>
</organism>
<keyword evidence="8" id="KW-1185">Reference proteome</keyword>
<keyword evidence="5" id="KW-0067">ATP-binding</keyword>
<evidence type="ECO:0000256" key="4">
    <source>
        <dbReference type="ARBA" id="ARBA00022777"/>
    </source>
</evidence>
<dbReference type="Gene3D" id="1.10.510.10">
    <property type="entry name" value="Transferase(Phosphotransferase) domain 1"/>
    <property type="match status" value="1"/>
</dbReference>
<dbReference type="Pfam" id="PF00069">
    <property type="entry name" value="Pkinase"/>
    <property type="match status" value="1"/>
</dbReference>
<evidence type="ECO:0000256" key="1">
    <source>
        <dbReference type="ARBA" id="ARBA00022527"/>
    </source>
</evidence>
<dbReference type="PANTHER" id="PTHR24342:SF14">
    <property type="entry name" value="DEATH-ASSOCIATED PROTEIN KINASE DAPK-1"/>
    <property type="match status" value="1"/>
</dbReference>
<sequence>MEMAALNLCEDVATVVNLHAVYKTKRDYTFILDYLPKDLHSEVEKDEPMNEAEVIQIIRDLLKTLNYLHERQIIHLDLKPENILIDEEKKIYLCDFGMSKMLENSKETCRVAGTTEYCSPEQIQFEPLSAASDMWAVGVIAFVLLSKTSPFENGEKHETQNAVINCIYDFEGEAWSDRSALAKSFIQTLLIREPKKRASASEALLHPWLESPDKNGAEMAAPPKIARRLSKRSSSVALFGLNDINLNRSLDSAVQEVIELPPKKIKSDSQE</sequence>
<name>A0ABN7T5B9_OIKDI</name>
<dbReference type="InterPro" id="IPR008271">
    <property type="entry name" value="Ser/Thr_kinase_AS"/>
</dbReference>
<evidence type="ECO:0000256" key="3">
    <source>
        <dbReference type="ARBA" id="ARBA00022741"/>
    </source>
</evidence>
<dbReference type="Proteomes" id="UP001158576">
    <property type="component" value="Chromosome 2"/>
</dbReference>
<keyword evidence="2" id="KW-0808">Transferase</keyword>
<dbReference type="SMART" id="SM00220">
    <property type="entry name" value="S_TKc"/>
    <property type="match status" value="1"/>
</dbReference>
<dbReference type="PROSITE" id="PS00108">
    <property type="entry name" value="PROTEIN_KINASE_ST"/>
    <property type="match status" value="1"/>
</dbReference>
<protein>
    <submittedName>
        <fullName evidence="7">Oidioi.mRNA.OKI2018_I69.chr2.g6009.t1.cds</fullName>
    </submittedName>
</protein>
<proteinExistence type="predicted"/>
<dbReference type="SUPFAM" id="SSF56112">
    <property type="entry name" value="Protein kinase-like (PK-like)"/>
    <property type="match status" value="1"/>
</dbReference>
<evidence type="ECO:0000313" key="8">
    <source>
        <dbReference type="Proteomes" id="UP001158576"/>
    </source>
</evidence>
<keyword evidence="4" id="KW-0418">Kinase</keyword>
<keyword evidence="1" id="KW-0723">Serine/threonine-protein kinase</keyword>